<keyword evidence="3" id="KW-1185">Reference proteome</keyword>
<comment type="caution">
    <text evidence="2">The sequence shown here is derived from an EMBL/GenBank/DDBJ whole genome shotgun (WGS) entry which is preliminary data.</text>
</comment>
<feature type="region of interest" description="Disordered" evidence="1">
    <location>
        <begin position="130"/>
        <end position="155"/>
    </location>
</feature>
<accession>A0ABN2EQA6</accession>
<protein>
    <submittedName>
        <fullName evidence="2">Uncharacterized protein</fullName>
    </submittedName>
</protein>
<evidence type="ECO:0000313" key="2">
    <source>
        <dbReference type="EMBL" id="GAA1614011.1"/>
    </source>
</evidence>
<sequence length="162" mass="17363">MGSVPLNTALKPTGVGGFALDDFVVQTSARNVTCLAGHTALVAPGGRYQQRRVILTGRRAACPLHDRCTIAKTGRVVTVRPHRDLRAAACTEPSPTPAGRMTTGAGGPWWSAPWPEWSPAATVDRRQRPLAAPPLRRPQPLRPGRPRAHQTSGIWTLVSITA</sequence>
<proteinExistence type="predicted"/>
<reference evidence="2 3" key="1">
    <citation type="journal article" date="2019" name="Int. J. Syst. Evol. Microbiol.">
        <title>The Global Catalogue of Microorganisms (GCM) 10K type strain sequencing project: providing services to taxonomists for standard genome sequencing and annotation.</title>
        <authorList>
            <consortium name="The Broad Institute Genomics Platform"/>
            <consortium name="The Broad Institute Genome Sequencing Center for Infectious Disease"/>
            <person name="Wu L."/>
            <person name="Ma J."/>
        </authorList>
    </citation>
    <scope>NUCLEOTIDE SEQUENCE [LARGE SCALE GENOMIC DNA]</scope>
    <source>
        <strain evidence="2 3">JCM 13929</strain>
    </source>
</reference>
<dbReference type="EMBL" id="BAAAMU010000003">
    <property type="protein sequence ID" value="GAA1614011.1"/>
    <property type="molecule type" value="Genomic_DNA"/>
</dbReference>
<name>A0ABN2EQA6_9ACTN</name>
<organism evidence="2 3">
    <name type="scientific">Nonomuraea maheshkhaliensis</name>
    <dbReference type="NCBI Taxonomy" id="419590"/>
    <lineage>
        <taxon>Bacteria</taxon>
        <taxon>Bacillati</taxon>
        <taxon>Actinomycetota</taxon>
        <taxon>Actinomycetes</taxon>
        <taxon>Streptosporangiales</taxon>
        <taxon>Streptosporangiaceae</taxon>
        <taxon>Nonomuraea</taxon>
    </lineage>
</organism>
<dbReference type="Proteomes" id="UP001500064">
    <property type="component" value="Unassembled WGS sequence"/>
</dbReference>
<evidence type="ECO:0000313" key="3">
    <source>
        <dbReference type="Proteomes" id="UP001500064"/>
    </source>
</evidence>
<feature type="compositionally biased region" description="Pro residues" evidence="1">
    <location>
        <begin position="131"/>
        <end position="143"/>
    </location>
</feature>
<gene>
    <name evidence="2" type="ORF">GCM10009733_007690</name>
</gene>
<evidence type="ECO:0000256" key="1">
    <source>
        <dbReference type="SAM" id="MobiDB-lite"/>
    </source>
</evidence>